<keyword evidence="1" id="KW-0812">Transmembrane</keyword>
<keyword evidence="1" id="KW-0472">Membrane</keyword>
<feature type="transmembrane region" description="Helical" evidence="1">
    <location>
        <begin position="83"/>
        <end position="101"/>
    </location>
</feature>
<organism evidence="3">
    <name type="scientific">Phytoplasma mali (strain AT)</name>
    <dbReference type="NCBI Taxonomy" id="482235"/>
    <lineage>
        <taxon>Bacteria</taxon>
        <taxon>Bacillati</taxon>
        <taxon>Mycoplasmatota</taxon>
        <taxon>Mollicutes</taxon>
        <taxon>Acholeplasmatales</taxon>
        <taxon>Acholeplasmataceae</taxon>
        <taxon>Candidatus Phytoplasma</taxon>
        <taxon>16SrX (Apple proliferation group)</taxon>
    </lineage>
</organism>
<evidence type="ECO:0000313" key="3">
    <source>
        <dbReference type="Proteomes" id="UP000002020"/>
    </source>
</evidence>
<feature type="transmembrane region" description="Helical" evidence="1">
    <location>
        <begin position="27"/>
        <end position="48"/>
    </location>
</feature>
<dbReference type="AlphaFoldDB" id="B3R0C1"/>
<proteinExistence type="predicted"/>
<name>B3R0C1_PHYMT</name>
<protein>
    <submittedName>
        <fullName evidence="2">Uncharacterized protein</fullName>
    </submittedName>
</protein>
<dbReference type="STRING" id="37692.ATP_00098"/>
<dbReference type="HOGENOM" id="CLU_1802072_0_0_14"/>
<evidence type="ECO:0000313" key="2">
    <source>
        <dbReference type="EMBL" id="CAP18285.1"/>
    </source>
</evidence>
<dbReference type="KEGG" id="pml:ATP_00098"/>
<gene>
    <name evidence="2" type="ordered locus">ATP_00098</name>
</gene>
<accession>B3R0C1</accession>
<feature type="transmembrane region" description="Helical" evidence="1">
    <location>
        <begin position="113"/>
        <end position="137"/>
    </location>
</feature>
<dbReference type="EMBL" id="CU469464">
    <property type="protein sequence ID" value="CAP18285.1"/>
    <property type="molecule type" value="Genomic_DNA"/>
</dbReference>
<dbReference type="Proteomes" id="UP000002020">
    <property type="component" value="Chromosome"/>
</dbReference>
<keyword evidence="3" id="KW-1185">Reference proteome</keyword>
<evidence type="ECO:0000256" key="1">
    <source>
        <dbReference type="SAM" id="Phobius"/>
    </source>
</evidence>
<reference evidence="2 3" key="1">
    <citation type="journal article" date="2008" name="BMC Genomics">
        <title>The linear chromosome of the plant-pathogenic mycoplasma 'Candidatus Phytoplasma mali'.</title>
        <authorList>
            <person name="Kube M."/>
            <person name="Schneider B."/>
            <person name="Kuhl H."/>
            <person name="Dandekar T."/>
            <person name="Heitmann K."/>
            <person name="Migdoll A.M."/>
            <person name="Reinhardt R."/>
            <person name="Seemueller E."/>
        </authorList>
    </citation>
    <scope>NUCLEOTIDE SEQUENCE [LARGE SCALE GENOMIC DNA]</scope>
    <source>
        <strain evidence="2 3">AT</strain>
    </source>
</reference>
<sequence>MNNNSQSQFSPIKQFSKNNIPLYKKSIFRILCSTLILTIILIGIVVSIKLPNAKKYSIKDLNPFENDINQNLEKTEPSEETRIRIESILIFMFLGALILGLKKGTIGITLGYFTGATIGMLIGLFFPVLIYFLEFLIRQILFL</sequence>
<keyword evidence="1" id="KW-1133">Transmembrane helix</keyword>